<dbReference type="Gene3D" id="3.40.50.1820">
    <property type="entry name" value="alpha/beta hydrolase"/>
    <property type="match status" value="1"/>
</dbReference>
<name>A0ABN7SQN0_OIKDI</name>
<evidence type="ECO:0000256" key="1">
    <source>
        <dbReference type="SAM" id="MobiDB-lite"/>
    </source>
</evidence>
<sequence>MSSSVVPHVPELNEDQLASLKDKIQERLEVQSCEDGIRRACMCKYHKYSEEEEILLERETGQTKVELAACSHAVYTPGITNSGIILLCDPMNTELMGSRLMMQQLQEAGHHVIKPNLFQSPDLHIDFMNAIASYFGRSEGIKNIPKPVDLSRRFLLNQGCATISLIGICWGGCLVQEILATDDSYAGGISIDGLFYQKDFAALSPSLFLIGNDKIRTDQHLMMKNVMWNNNVYPWEVILHDFPLVHGWFAKIFACQEHGMSENIEVCTNRQKEFANMCAHAKATANDCMGKILDFLAQFANEAPVVFSGSKSTSARTHNFSPNRMSPNSTGLNSPFSSNLSQDSF</sequence>
<dbReference type="Proteomes" id="UP001158576">
    <property type="component" value="Chromosome 1"/>
</dbReference>
<dbReference type="SUPFAM" id="SSF53474">
    <property type="entry name" value="alpha/beta-Hydrolases"/>
    <property type="match status" value="1"/>
</dbReference>
<keyword evidence="3" id="KW-1185">Reference proteome</keyword>
<organism evidence="2 3">
    <name type="scientific">Oikopleura dioica</name>
    <name type="common">Tunicate</name>
    <dbReference type="NCBI Taxonomy" id="34765"/>
    <lineage>
        <taxon>Eukaryota</taxon>
        <taxon>Metazoa</taxon>
        <taxon>Chordata</taxon>
        <taxon>Tunicata</taxon>
        <taxon>Appendicularia</taxon>
        <taxon>Copelata</taxon>
        <taxon>Oikopleuridae</taxon>
        <taxon>Oikopleura</taxon>
    </lineage>
</organism>
<dbReference type="InterPro" id="IPR029058">
    <property type="entry name" value="AB_hydrolase_fold"/>
</dbReference>
<protein>
    <submittedName>
        <fullName evidence="2">Oidioi.mRNA.OKI2018_I69.chr1.g1156.t1.cds</fullName>
    </submittedName>
</protein>
<evidence type="ECO:0000313" key="2">
    <source>
        <dbReference type="EMBL" id="CAG5104237.1"/>
    </source>
</evidence>
<evidence type="ECO:0000313" key="3">
    <source>
        <dbReference type="Proteomes" id="UP001158576"/>
    </source>
</evidence>
<gene>
    <name evidence="2" type="ORF">OKIOD_LOCUS9921</name>
</gene>
<proteinExistence type="predicted"/>
<reference evidence="2 3" key="1">
    <citation type="submission" date="2021-04" db="EMBL/GenBank/DDBJ databases">
        <authorList>
            <person name="Bliznina A."/>
        </authorList>
    </citation>
    <scope>NUCLEOTIDE SEQUENCE [LARGE SCALE GENOMIC DNA]</scope>
</reference>
<accession>A0ABN7SQN0</accession>
<feature type="region of interest" description="Disordered" evidence="1">
    <location>
        <begin position="312"/>
        <end position="345"/>
    </location>
</feature>
<dbReference type="EMBL" id="OU015566">
    <property type="protein sequence ID" value="CAG5104237.1"/>
    <property type="molecule type" value="Genomic_DNA"/>
</dbReference>